<evidence type="ECO:0000313" key="2">
    <source>
        <dbReference type="EMBL" id="PON98782.1"/>
    </source>
</evidence>
<comment type="caution">
    <text evidence="2">The sequence shown here is derived from an EMBL/GenBank/DDBJ whole genome shotgun (WGS) entry which is preliminary data.</text>
</comment>
<dbReference type="InParanoid" id="A0A2P5FLV4"/>
<organism evidence="2 3">
    <name type="scientific">Trema orientale</name>
    <name type="common">Charcoal tree</name>
    <name type="synonym">Celtis orientalis</name>
    <dbReference type="NCBI Taxonomy" id="63057"/>
    <lineage>
        <taxon>Eukaryota</taxon>
        <taxon>Viridiplantae</taxon>
        <taxon>Streptophyta</taxon>
        <taxon>Embryophyta</taxon>
        <taxon>Tracheophyta</taxon>
        <taxon>Spermatophyta</taxon>
        <taxon>Magnoliopsida</taxon>
        <taxon>eudicotyledons</taxon>
        <taxon>Gunneridae</taxon>
        <taxon>Pentapetalae</taxon>
        <taxon>rosids</taxon>
        <taxon>fabids</taxon>
        <taxon>Rosales</taxon>
        <taxon>Cannabaceae</taxon>
        <taxon>Trema</taxon>
    </lineage>
</organism>
<dbReference type="AlphaFoldDB" id="A0A2P5FLV4"/>
<reference evidence="3" key="1">
    <citation type="submission" date="2016-06" db="EMBL/GenBank/DDBJ databases">
        <title>Parallel loss of symbiosis genes in relatives of nitrogen-fixing non-legume Parasponia.</title>
        <authorList>
            <person name="Van Velzen R."/>
            <person name="Holmer R."/>
            <person name="Bu F."/>
            <person name="Rutten L."/>
            <person name="Van Zeijl A."/>
            <person name="Liu W."/>
            <person name="Santuari L."/>
            <person name="Cao Q."/>
            <person name="Sharma T."/>
            <person name="Shen D."/>
            <person name="Roswanjaya Y."/>
            <person name="Wardhani T."/>
            <person name="Kalhor M.S."/>
            <person name="Jansen J."/>
            <person name="Van den Hoogen J."/>
            <person name="Gungor B."/>
            <person name="Hartog M."/>
            <person name="Hontelez J."/>
            <person name="Verver J."/>
            <person name="Yang W.-C."/>
            <person name="Schijlen E."/>
            <person name="Repin R."/>
            <person name="Schilthuizen M."/>
            <person name="Schranz E."/>
            <person name="Heidstra R."/>
            <person name="Miyata K."/>
            <person name="Fedorova E."/>
            <person name="Kohlen W."/>
            <person name="Bisseling T."/>
            <person name="Smit S."/>
            <person name="Geurts R."/>
        </authorList>
    </citation>
    <scope>NUCLEOTIDE SEQUENCE [LARGE SCALE GENOMIC DNA]</scope>
    <source>
        <strain evidence="3">cv. RG33-2</strain>
    </source>
</reference>
<evidence type="ECO:0000313" key="3">
    <source>
        <dbReference type="Proteomes" id="UP000237000"/>
    </source>
</evidence>
<gene>
    <name evidence="2" type="ORF">TorRG33x02_053970</name>
</gene>
<protein>
    <submittedName>
        <fullName evidence="2">Uncharacterized protein</fullName>
    </submittedName>
</protein>
<dbReference type="EMBL" id="JXTC01000022">
    <property type="protein sequence ID" value="PON98782.1"/>
    <property type="molecule type" value="Genomic_DNA"/>
</dbReference>
<keyword evidence="1" id="KW-0472">Membrane</keyword>
<feature type="transmembrane region" description="Helical" evidence="1">
    <location>
        <begin position="9"/>
        <end position="28"/>
    </location>
</feature>
<keyword evidence="3" id="KW-1185">Reference proteome</keyword>
<feature type="non-terminal residue" evidence="2">
    <location>
        <position position="1"/>
    </location>
</feature>
<keyword evidence="1" id="KW-1133">Transmembrane helix</keyword>
<accession>A0A2P5FLV4</accession>
<evidence type="ECO:0000256" key="1">
    <source>
        <dbReference type="SAM" id="Phobius"/>
    </source>
</evidence>
<name>A0A2P5FLV4_TREOI</name>
<proteinExistence type="predicted"/>
<keyword evidence="1" id="KW-0812">Transmembrane</keyword>
<dbReference type="Proteomes" id="UP000237000">
    <property type="component" value="Unassembled WGS sequence"/>
</dbReference>
<sequence>FLYLVRRVCFYFLFSSFFEMFKTLYFFLGIEYSFTAITDVNNFVSLKTLFLIKIIKFRNCFQKFLTKHKFLVFEFENYSNTLVPKEFSDFQNFEYNPCF</sequence>